<dbReference type="InterPro" id="IPR011006">
    <property type="entry name" value="CheY-like_superfamily"/>
</dbReference>
<evidence type="ECO:0000313" key="11">
    <source>
        <dbReference type="Proteomes" id="UP000091979"/>
    </source>
</evidence>
<dbReference type="OrthoDB" id="368799at2"/>
<keyword evidence="1 6" id="KW-0597">Phosphoprotein</keyword>
<dbReference type="GO" id="GO:0000156">
    <property type="term" value="F:phosphorelay response regulator activity"/>
    <property type="evidence" value="ECO:0007669"/>
    <property type="project" value="TreeGrafter"/>
</dbReference>
<keyword evidence="4 7" id="KW-0238">DNA-binding</keyword>
<evidence type="ECO:0000256" key="5">
    <source>
        <dbReference type="ARBA" id="ARBA00023163"/>
    </source>
</evidence>
<dbReference type="SUPFAM" id="SSF52172">
    <property type="entry name" value="CheY-like"/>
    <property type="match status" value="1"/>
</dbReference>
<accession>A0A1B7XD28</accession>
<sequence length="223" mass="25506">MRIIIIEDEPEIVSTIAQALTSMKYDVDVAYDGDEGLTKLFDYQYDLVLLDIMLPARSGFSVLSELRKADITTPVIMLTSREAIEDRVRGLDTGADDYLTKPFSMDELMARVRSILRRAGDNRSSIFSVKEVEVDTRTRTAHFQGIPLELTPKEFSILEFLLYNKNRAVSRFSLAEHVWGEEYDLFAMSNFIDVHIKNLRKKINDSDRQIIKTVRGVGFTIAE</sequence>
<evidence type="ECO:0000256" key="1">
    <source>
        <dbReference type="ARBA" id="ARBA00022553"/>
    </source>
</evidence>
<dbReference type="CDD" id="cd00383">
    <property type="entry name" value="trans_reg_C"/>
    <property type="match status" value="1"/>
</dbReference>
<dbReference type="InterPro" id="IPR001867">
    <property type="entry name" value="OmpR/PhoB-type_DNA-bd"/>
</dbReference>
<evidence type="ECO:0000256" key="2">
    <source>
        <dbReference type="ARBA" id="ARBA00023012"/>
    </source>
</evidence>
<dbReference type="GO" id="GO:0000976">
    <property type="term" value="F:transcription cis-regulatory region binding"/>
    <property type="evidence" value="ECO:0007669"/>
    <property type="project" value="TreeGrafter"/>
</dbReference>
<keyword evidence="5" id="KW-0804">Transcription</keyword>
<dbReference type="Gene3D" id="3.40.50.2300">
    <property type="match status" value="1"/>
</dbReference>
<dbReference type="GO" id="GO:0032993">
    <property type="term" value="C:protein-DNA complex"/>
    <property type="evidence" value="ECO:0007669"/>
    <property type="project" value="TreeGrafter"/>
</dbReference>
<gene>
    <name evidence="10" type="ORF">SP90_08355</name>
</gene>
<dbReference type="Gene3D" id="1.10.10.10">
    <property type="entry name" value="Winged helix-like DNA-binding domain superfamily/Winged helix DNA-binding domain"/>
    <property type="match status" value="1"/>
</dbReference>
<dbReference type="Pfam" id="PF00486">
    <property type="entry name" value="Trans_reg_C"/>
    <property type="match status" value="1"/>
</dbReference>
<reference evidence="10 11" key="1">
    <citation type="submission" date="2015-01" db="EMBL/GenBank/DDBJ databases">
        <title>Desulfovibrio sp. JC271 draft genome sequence.</title>
        <authorList>
            <person name="Shivani Y."/>
            <person name="Subhash Y."/>
            <person name="Sasikala C."/>
            <person name="Ramana C.V."/>
        </authorList>
    </citation>
    <scope>NUCLEOTIDE SEQUENCE [LARGE SCALE GENOMIC DNA]</scope>
    <source>
        <strain evidence="10 11">JC271</strain>
    </source>
</reference>
<evidence type="ECO:0000256" key="6">
    <source>
        <dbReference type="PROSITE-ProRule" id="PRU00169"/>
    </source>
</evidence>
<feature type="DNA-binding region" description="OmpR/PhoB-type" evidence="7">
    <location>
        <begin position="124"/>
        <end position="223"/>
    </location>
</feature>
<dbReference type="RefSeq" id="WP_066854490.1">
    <property type="nucleotide sequence ID" value="NZ_JXMS01000012.1"/>
</dbReference>
<dbReference type="SMART" id="SM00448">
    <property type="entry name" value="REC"/>
    <property type="match status" value="1"/>
</dbReference>
<dbReference type="PROSITE" id="PS51755">
    <property type="entry name" value="OMPR_PHOB"/>
    <property type="match status" value="1"/>
</dbReference>
<dbReference type="Gene3D" id="6.10.250.690">
    <property type="match status" value="1"/>
</dbReference>
<dbReference type="InterPro" id="IPR039420">
    <property type="entry name" value="WalR-like"/>
</dbReference>
<feature type="domain" description="Response regulatory" evidence="8">
    <location>
        <begin position="2"/>
        <end position="116"/>
    </location>
</feature>
<dbReference type="GO" id="GO:0006355">
    <property type="term" value="P:regulation of DNA-templated transcription"/>
    <property type="evidence" value="ECO:0007669"/>
    <property type="project" value="InterPro"/>
</dbReference>
<keyword evidence="2" id="KW-0902">Two-component regulatory system</keyword>
<evidence type="ECO:0000256" key="3">
    <source>
        <dbReference type="ARBA" id="ARBA00023015"/>
    </source>
</evidence>
<protein>
    <submittedName>
        <fullName evidence="10">Transcriptional regulator</fullName>
    </submittedName>
</protein>
<dbReference type="FunFam" id="3.40.50.2300:FF:000001">
    <property type="entry name" value="DNA-binding response regulator PhoB"/>
    <property type="match status" value="1"/>
</dbReference>
<keyword evidence="11" id="KW-1185">Reference proteome</keyword>
<dbReference type="Proteomes" id="UP000091979">
    <property type="component" value="Unassembled WGS sequence"/>
</dbReference>
<dbReference type="SMART" id="SM00862">
    <property type="entry name" value="Trans_reg_C"/>
    <property type="match status" value="1"/>
</dbReference>
<proteinExistence type="predicted"/>
<evidence type="ECO:0000259" key="8">
    <source>
        <dbReference type="PROSITE" id="PS50110"/>
    </source>
</evidence>
<dbReference type="PATRIC" id="fig|1560234.3.peg.494"/>
<dbReference type="GO" id="GO:0005829">
    <property type="term" value="C:cytosol"/>
    <property type="evidence" value="ECO:0007669"/>
    <property type="project" value="TreeGrafter"/>
</dbReference>
<dbReference type="Pfam" id="PF00072">
    <property type="entry name" value="Response_reg"/>
    <property type="match status" value="1"/>
</dbReference>
<feature type="modified residue" description="4-aspartylphosphate" evidence="6">
    <location>
        <position position="51"/>
    </location>
</feature>
<dbReference type="PROSITE" id="PS50110">
    <property type="entry name" value="RESPONSE_REGULATORY"/>
    <property type="match status" value="1"/>
</dbReference>
<evidence type="ECO:0000256" key="4">
    <source>
        <dbReference type="ARBA" id="ARBA00023125"/>
    </source>
</evidence>
<dbReference type="STRING" id="1560234.SP90_08355"/>
<organism evidence="10 11">
    <name type="scientific">Halodesulfovibrio spirochaetisodalis</name>
    <dbReference type="NCBI Taxonomy" id="1560234"/>
    <lineage>
        <taxon>Bacteria</taxon>
        <taxon>Pseudomonadati</taxon>
        <taxon>Thermodesulfobacteriota</taxon>
        <taxon>Desulfovibrionia</taxon>
        <taxon>Desulfovibrionales</taxon>
        <taxon>Desulfovibrionaceae</taxon>
        <taxon>Halodesulfovibrio</taxon>
    </lineage>
</organism>
<name>A0A1B7XD28_9BACT</name>
<dbReference type="PANTHER" id="PTHR48111">
    <property type="entry name" value="REGULATOR OF RPOS"/>
    <property type="match status" value="1"/>
</dbReference>
<keyword evidence="3" id="KW-0805">Transcription regulation</keyword>
<dbReference type="PANTHER" id="PTHR48111:SF22">
    <property type="entry name" value="REGULATOR OF RPOS"/>
    <property type="match status" value="1"/>
</dbReference>
<dbReference type="InterPro" id="IPR036388">
    <property type="entry name" value="WH-like_DNA-bd_sf"/>
</dbReference>
<evidence type="ECO:0000313" key="10">
    <source>
        <dbReference type="EMBL" id="OBQ51841.1"/>
    </source>
</evidence>
<comment type="caution">
    <text evidence="10">The sequence shown here is derived from an EMBL/GenBank/DDBJ whole genome shotgun (WGS) entry which is preliminary data.</text>
</comment>
<dbReference type="InterPro" id="IPR001789">
    <property type="entry name" value="Sig_transdc_resp-reg_receiver"/>
</dbReference>
<dbReference type="EMBL" id="JXMS01000012">
    <property type="protein sequence ID" value="OBQ51841.1"/>
    <property type="molecule type" value="Genomic_DNA"/>
</dbReference>
<evidence type="ECO:0000259" key="9">
    <source>
        <dbReference type="PROSITE" id="PS51755"/>
    </source>
</evidence>
<feature type="domain" description="OmpR/PhoB-type" evidence="9">
    <location>
        <begin position="124"/>
        <end position="223"/>
    </location>
</feature>
<evidence type="ECO:0000256" key="7">
    <source>
        <dbReference type="PROSITE-ProRule" id="PRU01091"/>
    </source>
</evidence>
<dbReference type="AlphaFoldDB" id="A0A1B7XD28"/>